<reference evidence="8" key="1">
    <citation type="submission" date="2019-02" db="EMBL/GenBank/DDBJ databases">
        <authorList>
            <person name="Li S.-H."/>
        </authorList>
    </citation>
    <scope>NUCLEOTIDE SEQUENCE</scope>
    <source>
        <strain evidence="8">IMCC11814</strain>
    </source>
</reference>
<dbReference type="SUPFAM" id="SSF53300">
    <property type="entry name" value="vWA-like"/>
    <property type="match status" value="1"/>
</dbReference>
<dbReference type="PROSITE" id="PS01068">
    <property type="entry name" value="OMPA_1"/>
    <property type="match status" value="1"/>
</dbReference>
<dbReference type="InterPro" id="IPR006664">
    <property type="entry name" value="OMP_bac"/>
</dbReference>
<evidence type="ECO:0008006" key="10">
    <source>
        <dbReference type="Google" id="ProtNLM"/>
    </source>
</evidence>
<keyword evidence="2 4" id="KW-0472">Membrane</keyword>
<dbReference type="EMBL" id="SHNO01000001">
    <property type="protein sequence ID" value="MCX2976122.1"/>
    <property type="molecule type" value="Genomic_DNA"/>
</dbReference>
<dbReference type="PROSITE" id="PS51257">
    <property type="entry name" value="PROKAR_LIPOPROTEIN"/>
    <property type="match status" value="1"/>
</dbReference>
<name>A0ABT3T1I6_9GAMM</name>
<organism evidence="8 9">
    <name type="scientific">Candidatus Marimicrobium litorale</name>
    <dbReference type="NCBI Taxonomy" id="2518991"/>
    <lineage>
        <taxon>Bacteria</taxon>
        <taxon>Pseudomonadati</taxon>
        <taxon>Pseudomonadota</taxon>
        <taxon>Gammaproteobacteria</taxon>
        <taxon>Cellvibrionales</taxon>
        <taxon>Halieaceae</taxon>
        <taxon>Marimicrobium</taxon>
    </lineage>
</organism>
<keyword evidence="3" id="KW-0998">Cell outer membrane</keyword>
<dbReference type="CDD" id="cd07185">
    <property type="entry name" value="OmpA_C-like"/>
    <property type="match status" value="1"/>
</dbReference>
<evidence type="ECO:0000256" key="4">
    <source>
        <dbReference type="PROSITE-ProRule" id="PRU00473"/>
    </source>
</evidence>
<protein>
    <recommendedName>
        <fullName evidence="10">OmpA-like domain-containing protein</fullName>
    </recommendedName>
</protein>
<evidence type="ECO:0000256" key="1">
    <source>
        <dbReference type="ARBA" id="ARBA00004442"/>
    </source>
</evidence>
<dbReference type="Gene3D" id="3.40.50.410">
    <property type="entry name" value="von Willebrand factor, type A domain"/>
    <property type="match status" value="1"/>
</dbReference>
<evidence type="ECO:0000256" key="2">
    <source>
        <dbReference type="ARBA" id="ARBA00023136"/>
    </source>
</evidence>
<dbReference type="Gene3D" id="3.30.1330.60">
    <property type="entry name" value="OmpA-like domain"/>
    <property type="match status" value="1"/>
</dbReference>
<evidence type="ECO:0000313" key="9">
    <source>
        <dbReference type="Proteomes" id="UP001143304"/>
    </source>
</evidence>
<dbReference type="PROSITE" id="PS51123">
    <property type="entry name" value="OMPA_2"/>
    <property type="match status" value="1"/>
</dbReference>
<dbReference type="PROSITE" id="PS50234">
    <property type="entry name" value="VWFA"/>
    <property type="match status" value="1"/>
</dbReference>
<evidence type="ECO:0000259" key="7">
    <source>
        <dbReference type="PROSITE" id="PS51123"/>
    </source>
</evidence>
<dbReference type="Pfam" id="PF00691">
    <property type="entry name" value="OmpA"/>
    <property type="match status" value="1"/>
</dbReference>
<dbReference type="InterPro" id="IPR036465">
    <property type="entry name" value="vWFA_dom_sf"/>
</dbReference>
<dbReference type="PANTHER" id="PTHR30329">
    <property type="entry name" value="STATOR ELEMENT OF FLAGELLAR MOTOR COMPLEX"/>
    <property type="match status" value="1"/>
</dbReference>
<evidence type="ECO:0000256" key="3">
    <source>
        <dbReference type="ARBA" id="ARBA00023237"/>
    </source>
</evidence>
<feature type="chain" id="PRO_5047294373" description="OmpA-like domain-containing protein" evidence="5">
    <location>
        <begin position="27"/>
        <end position="374"/>
    </location>
</feature>
<keyword evidence="9" id="KW-1185">Reference proteome</keyword>
<keyword evidence="5" id="KW-0732">Signal</keyword>
<sequence>MTRQESFMLRNVLVRPIAGVALGALAACSSVSYTPVASQSNAIDLSGYVQRADTFVVLLDASGSMNNDDSGRPRIYDAQDWTASFNNTVPPLKFESAIITFGKGATGTCIGYGVASQLYGPAAYDKADFASALGSIECAASTTPIVDALSLNTDLLAPGEAAGAVNDPGQVAVIIVSDFNWDDPDAVADSLTLLRKEHPGKLCLHTVKIGSDTEHDAMISALTDADSCDSAIAADDAASGDALTNYVANTLLSKVEYETHSVSASTLFDFDKAILKESGRQELAKLDQLIKSKGLSVKDIDLVGYTDSMGSEAYNQKLSERRAQAVYQYLVSRGINGSIIDVMGRGELDPVASNETEEGRALNRRVDIHVGTLR</sequence>
<dbReference type="InterPro" id="IPR002035">
    <property type="entry name" value="VWF_A"/>
</dbReference>
<accession>A0ABT3T1I6</accession>
<dbReference type="SUPFAM" id="SSF103088">
    <property type="entry name" value="OmpA-like"/>
    <property type="match status" value="1"/>
</dbReference>
<dbReference type="PRINTS" id="PR01021">
    <property type="entry name" value="OMPADOMAIN"/>
</dbReference>
<dbReference type="InterPro" id="IPR006665">
    <property type="entry name" value="OmpA-like"/>
</dbReference>
<dbReference type="InterPro" id="IPR036737">
    <property type="entry name" value="OmpA-like_sf"/>
</dbReference>
<evidence type="ECO:0000259" key="6">
    <source>
        <dbReference type="PROSITE" id="PS50234"/>
    </source>
</evidence>
<evidence type="ECO:0000313" key="8">
    <source>
        <dbReference type="EMBL" id="MCX2976122.1"/>
    </source>
</evidence>
<proteinExistence type="predicted"/>
<dbReference type="PANTHER" id="PTHR30329:SF21">
    <property type="entry name" value="LIPOPROTEIN YIAD-RELATED"/>
    <property type="match status" value="1"/>
</dbReference>
<comment type="caution">
    <text evidence="8">The sequence shown here is derived from an EMBL/GenBank/DDBJ whole genome shotgun (WGS) entry which is preliminary data.</text>
</comment>
<feature type="domain" description="OmpA-like" evidence="7">
    <location>
        <begin position="255"/>
        <end position="374"/>
    </location>
</feature>
<feature type="domain" description="VWFA" evidence="6">
    <location>
        <begin position="54"/>
        <end position="255"/>
    </location>
</feature>
<gene>
    <name evidence="8" type="ORF">EYC82_01960</name>
</gene>
<evidence type="ECO:0000256" key="5">
    <source>
        <dbReference type="SAM" id="SignalP"/>
    </source>
</evidence>
<comment type="subcellular location">
    <subcellularLocation>
        <location evidence="1">Cell outer membrane</location>
    </subcellularLocation>
</comment>
<feature type="signal peptide" evidence="5">
    <location>
        <begin position="1"/>
        <end position="26"/>
    </location>
</feature>
<dbReference type="InterPro" id="IPR050330">
    <property type="entry name" value="Bact_OuterMem_StrucFunc"/>
</dbReference>
<dbReference type="Proteomes" id="UP001143304">
    <property type="component" value="Unassembled WGS sequence"/>
</dbReference>
<dbReference type="InterPro" id="IPR006690">
    <property type="entry name" value="OMPA-like_CS"/>
</dbReference>